<evidence type="ECO:0000256" key="1">
    <source>
        <dbReference type="PROSITE-ProRule" id="PRU00703"/>
    </source>
</evidence>
<comment type="caution">
    <text evidence="4">The sequence shown here is derived from an EMBL/GenBank/DDBJ whole genome shotgun (WGS) entry which is preliminary data.</text>
</comment>
<evidence type="ECO:0000259" key="3">
    <source>
        <dbReference type="PROSITE" id="PS51371"/>
    </source>
</evidence>
<evidence type="ECO:0000313" key="4">
    <source>
        <dbReference type="EMBL" id="GDY34038.1"/>
    </source>
</evidence>
<dbReference type="PROSITE" id="PS51371">
    <property type="entry name" value="CBS"/>
    <property type="match status" value="1"/>
</dbReference>
<dbReference type="Pfam" id="PF00571">
    <property type="entry name" value="CBS"/>
    <property type="match status" value="1"/>
</dbReference>
<feature type="domain" description="CBS" evidence="3">
    <location>
        <begin position="288"/>
        <end position="345"/>
    </location>
</feature>
<name>A0A4D4JHC0_9PSEU</name>
<dbReference type="AlphaFoldDB" id="A0A4D4JHC0"/>
<evidence type="ECO:0000256" key="2">
    <source>
        <dbReference type="SAM" id="MobiDB-lite"/>
    </source>
</evidence>
<dbReference type="Proteomes" id="UP000298860">
    <property type="component" value="Unassembled WGS sequence"/>
</dbReference>
<dbReference type="InterPro" id="IPR046342">
    <property type="entry name" value="CBS_dom_sf"/>
</dbReference>
<dbReference type="RefSeq" id="WP_137816929.1">
    <property type="nucleotide sequence ID" value="NZ_BJFL01000083.1"/>
</dbReference>
<keyword evidence="1" id="KW-0129">CBS domain</keyword>
<dbReference type="EMBL" id="BJFL01000083">
    <property type="protein sequence ID" value="GDY34038.1"/>
    <property type="molecule type" value="Genomic_DNA"/>
</dbReference>
<gene>
    <name evidence="4" type="ORF">GTS_56710</name>
</gene>
<protein>
    <recommendedName>
        <fullName evidence="3">CBS domain-containing protein</fullName>
    </recommendedName>
</protein>
<proteinExistence type="predicted"/>
<feature type="region of interest" description="Disordered" evidence="2">
    <location>
        <begin position="253"/>
        <end position="276"/>
    </location>
</feature>
<dbReference type="OrthoDB" id="291940at2"/>
<dbReference type="Gene3D" id="3.10.580.10">
    <property type="entry name" value="CBS-domain"/>
    <property type="match status" value="1"/>
</dbReference>
<dbReference type="InterPro" id="IPR000644">
    <property type="entry name" value="CBS_dom"/>
</dbReference>
<keyword evidence="5" id="KW-1185">Reference proteome</keyword>
<organism evidence="4 5">
    <name type="scientific">Gandjariella thermophila</name>
    <dbReference type="NCBI Taxonomy" id="1931992"/>
    <lineage>
        <taxon>Bacteria</taxon>
        <taxon>Bacillati</taxon>
        <taxon>Actinomycetota</taxon>
        <taxon>Actinomycetes</taxon>
        <taxon>Pseudonocardiales</taxon>
        <taxon>Pseudonocardiaceae</taxon>
        <taxon>Gandjariella</taxon>
    </lineage>
</organism>
<reference evidence="5" key="1">
    <citation type="submission" date="2019-04" db="EMBL/GenBank/DDBJ databases">
        <title>Draft genome sequence of Pseudonocardiaceae bacterium SL3-2-4.</title>
        <authorList>
            <person name="Ningsih F."/>
            <person name="Yokota A."/>
            <person name="Sakai Y."/>
            <person name="Nanatani K."/>
            <person name="Yabe S."/>
            <person name="Oetari A."/>
            <person name="Sjamsuridzal W."/>
        </authorList>
    </citation>
    <scope>NUCLEOTIDE SEQUENCE [LARGE SCALE GENOMIC DNA]</scope>
    <source>
        <strain evidence="5">SL3-2-4</strain>
    </source>
</reference>
<dbReference type="SUPFAM" id="SSF54631">
    <property type="entry name" value="CBS-domain pair"/>
    <property type="match status" value="1"/>
</dbReference>
<evidence type="ECO:0000313" key="5">
    <source>
        <dbReference type="Proteomes" id="UP000298860"/>
    </source>
</evidence>
<sequence length="359" mass="40037">MVRAWTVRAGREGERESVALEEGLVIAGWEEVNQDLSEIRDREQLRALLLDIYEDYSPQVIANWTGQLWRFREEIAIGDLVVMPVTRSGRRRLAVGTVTGPYHYRATSAPGFRHTRPVEWKRSDIDRDAVQPDLRDSMGSLLTVFELSRNNAAQRISALVEQGVDPGPSESTDDRPSIASPQLLEELVAQSLDDGEPVTLTVRELLSIWGHTRRWPSVVQQIHGELEQRGLSTKPPFTDGNINSKITIVPVGTEPSAGVPVPKVTELPDEPSPEDRPVTWLVKQLPSAETQLAWVRPDDELSTATTRMAIDNFSQLPVLDDEGRLLGAVSWESIGIAYLSNRAPTLEHNTAKLRPERAI</sequence>
<accession>A0A4D4JHC0</accession>